<evidence type="ECO:0000313" key="4">
    <source>
        <dbReference type="EMBL" id="SNV07661.1"/>
    </source>
</evidence>
<name>A0AAX2GWT8_9FLAO</name>
<dbReference type="InterPro" id="IPR052722">
    <property type="entry name" value="PgpH_phosphodiesterase"/>
</dbReference>
<dbReference type="PANTHER" id="PTHR36442">
    <property type="entry name" value="CYCLIC-DI-AMP PHOSPHODIESTERASE PGPH"/>
    <property type="match status" value="1"/>
</dbReference>
<dbReference type="Pfam" id="PF07698">
    <property type="entry name" value="7TM-7TMR_HD"/>
    <property type="match status" value="1"/>
</dbReference>
<dbReference type="Gene3D" id="1.10.3210.10">
    <property type="entry name" value="Hypothetical protein af1432"/>
    <property type="match status" value="1"/>
</dbReference>
<keyword evidence="1" id="KW-1133">Transmembrane helix</keyword>
<dbReference type="Pfam" id="PF01966">
    <property type="entry name" value="HD"/>
    <property type="match status" value="1"/>
</dbReference>
<dbReference type="Proteomes" id="UP000065822">
    <property type="component" value="Chromosome"/>
</dbReference>
<feature type="domain" description="HD" evidence="2">
    <location>
        <begin position="474"/>
        <end position="616"/>
    </location>
</feature>
<dbReference type="PANTHER" id="PTHR36442:SF1">
    <property type="entry name" value="CYCLIC-DI-AMP PHOSPHODIESTERASE PGPH"/>
    <property type="match status" value="1"/>
</dbReference>
<dbReference type="InterPro" id="IPR006674">
    <property type="entry name" value="HD_domain"/>
</dbReference>
<dbReference type="InterPro" id="IPR003607">
    <property type="entry name" value="HD/PDEase_dom"/>
</dbReference>
<protein>
    <submittedName>
        <fullName evidence="3">Phosphohydrolase</fullName>
    </submittedName>
    <submittedName>
        <fullName evidence="4">Predicted HD superfamily hydrolase</fullName>
    </submittedName>
</protein>
<gene>
    <name evidence="3" type="ORF">AXF12_04080</name>
    <name evidence="4" type="ORF">SAMEA44541418_00919</name>
</gene>
<reference evidence="3 5" key="1">
    <citation type="submission" date="2016-02" db="EMBL/GenBank/DDBJ databases">
        <authorList>
            <person name="Holder M.E."/>
            <person name="Ajami N.J."/>
            <person name="Petrosino J.F."/>
        </authorList>
    </citation>
    <scope>NUCLEOTIDE SEQUENCE [LARGE SCALE GENOMIC DNA]</scope>
    <source>
        <strain evidence="3 5">CCUG 32990</strain>
    </source>
</reference>
<dbReference type="Pfam" id="PF07697">
    <property type="entry name" value="7TMR-HDED"/>
    <property type="match status" value="1"/>
</dbReference>
<evidence type="ECO:0000313" key="6">
    <source>
        <dbReference type="Proteomes" id="UP000215539"/>
    </source>
</evidence>
<dbReference type="CDD" id="cd00077">
    <property type="entry name" value="HDc"/>
    <property type="match status" value="1"/>
</dbReference>
<feature type="transmembrane region" description="Helical" evidence="1">
    <location>
        <begin position="388"/>
        <end position="408"/>
    </location>
</feature>
<keyword evidence="1" id="KW-0472">Membrane</keyword>
<feature type="transmembrane region" description="Helical" evidence="1">
    <location>
        <begin position="420"/>
        <end position="441"/>
    </location>
</feature>
<proteinExistence type="predicted"/>
<dbReference type="InterPro" id="IPR011621">
    <property type="entry name" value="Metal-dep_PHydrolase_7TM_intra"/>
</dbReference>
<dbReference type="NCBIfam" id="TIGR00277">
    <property type="entry name" value="HDIG"/>
    <property type="match status" value="1"/>
</dbReference>
<dbReference type="SUPFAM" id="SSF109604">
    <property type="entry name" value="HD-domain/PDEase-like"/>
    <property type="match status" value="1"/>
</dbReference>
<feature type="transmembrane region" description="Helical" evidence="1">
    <location>
        <begin position="320"/>
        <end position="337"/>
    </location>
</feature>
<sequence>MKYTLRQITKRSLLVKVLLFAAALFAILQVFPEKAKFKYEFRKGELWQHDNLYAPFDFPLKKTKEQINAEKAHIKASSTIYYQKDDRLYNVIQHKFQQKRQYYFTSVPSPKRNELIGKAQQFLAEAYARGVIVSLPSPTPAKIAIIKDKQITELPTAQLISLRNLSAALKAYFNTPPYNEYLKSYNDLFFDLLEPNITVDQTFTQKALEQNLRQIVYTRDLVSRGKLIIAKGELIEGEKLTMLNSLKEEYESDSWNQNNYTWLRIGYYTLVAIALYLIALYLKTFDPKTYRSNRKIAVILINMILMILLVGVTAQHFPDYIYVVPVTMMMLILKAFFDLRTVTFIYLITILILGFIVPGSFQFVFIQSLAAIGVIITPKGVHYRLSNFISAILITSGYLITYTAFHTITEGSPSGIDISLLTLFVINGIGVLFSLPFTYVFERLFSLVSDVSLLELSDTNTPLLRALSEKAPGTFQHSMQVANLAEAAAAEIGANALLTRVGALYHDIGKMENPAFFTENQKTSLNPHDRLSPIQSARVIIKHVTDGIELARRYKLPDRLIDFIRTHHGRSLVYFFYRKELDTNPEAKEEDFRYPGPTPSTKETAILMMADSVEAATKSLQNPTYEQIDDFVDKIIKKQLDDNQFAAADITFKEIETVKKVLKNKLTNIYHTRIQYPE</sequence>
<evidence type="ECO:0000256" key="1">
    <source>
        <dbReference type="SAM" id="Phobius"/>
    </source>
</evidence>
<dbReference type="SMART" id="SM00471">
    <property type="entry name" value="HDc"/>
    <property type="match status" value="1"/>
</dbReference>
<evidence type="ECO:0000313" key="5">
    <source>
        <dbReference type="Proteomes" id="UP000065822"/>
    </source>
</evidence>
<feature type="transmembrane region" description="Helical" evidence="1">
    <location>
        <begin position="265"/>
        <end position="284"/>
    </location>
</feature>
<dbReference type="PROSITE" id="PS51831">
    <property type="entry name" value="HD"/>
    <property type="match status" value="1"/>
</dbReference>
<dbReference type="KEGG" id="chg:AXF12_04080"/>
<keyword evidence="5" id="KW-1185">Reference proteome</keyword>
<dbReference type="AlphaFoldDB" id="A0AAX2GWT8"/>
<feature type="transmembrane region" description="Helical" evidence="1">
    <location>
        <begin position="296"/>
        <end position="314"/>
    </location>
</feature>
<keyword evidence="4" id="KW-0378">Hydrolase</keyword>
<dbReference type="EMBL" id="CP014227">
    <property type="protein sequence ID" value="AMD84769.1"/>
    <property type="molecule type" value="Genomic_DNA"/>
</dbReference>
<reference evidence="4 6" key="2">
    <citation type="submission" date="2017-06" db="EMBL/GenBank/DDBJ databases">
        <authorList>
            <consortium name="Pathogen Informatics"/>
        </authorList>
    </citation>
    <scope>NUCLEOTIDE SEQUENCE [LARGE SCALE GENOMIC DNA]</scope>
    <source>
        <strain evidence="4 6">NCTC12947</strain>
    </source>
</reference>
<dbReference type="InterPro" id="IPR011624">
    <property type="entry name" value="Metal-dep_PHydrolase_7TM_extra"/>
</dbReference>
<dbReference type="RefSeq" id="WP_066428554.1">
    <property type="nucleotide sequence ID" value="NZ_CP014227.1"/>
</dbReference>
<keyword evidence="1" id="KW-0812">Transmembrane</keyword>
<dbReference type="Proteomes" id="UP000215539">
    <property type="component" value="Chromosome 1"/>
</dbReference>
<dbReference type="GO" id="GO:0016787">
    <property type="term" value="F:hydrolase activity"/>
    <property type="evidence" value="ECO:0007669"/>
    <property type="project" value="UniProtKB-KW"/>
</dbReference>
<evidence type="ECO:0000313" key="3">
    <source>
        <dbReference type="EMBL" id="AMD84769.1"/>
    </source>
</evidence>
<organism evidence="4 6">
    <name type="scientific">Capnocytophaga haemolytica</name>
    <dbReference type="NCBI Taxonomy" id="45243"/>
    <lineage>
        <taxon>Bacteria</taxon>
        <taxon>Pseudomonadati</taxon>
        <taxon>Bacteroidota</taxon>
        <taxon>Flavobacteriia</taxon>
        <taxon>Flavobacteriales</taxon>
        <taxon>Flavobacteriaceae</taxon>
        <taxon>Capnocytophaga</taxon>
    </lineage>
</organism>
<dbReference type="InterPro" id="IPR006675">
    <property type="entry name" value="HDIG_dom"/>
</dbReference>
<dbReference type="EMBL" id="LT906449">
    <property type="protein sequence ID" value="SNV07661.1"/>
    <property type="molecule type" value="Genomic_DNA"/>
</dbReference>
<feature type="transmembrane region" description="Helical" evidence="1">
    <location>
        <begin position="344"/>
        <end position="376"/>
    </location>
</feature>
<evidence type="ECO:0000259" key="2">
    <source>
        <dbReference type="PROSITE" id="PS51831"/>
    </source>
</evidence>
<accession>A0AAX2GWT8</accession>